<dbReference type="InterPro" id="IPR052634">
    <property type="entry name" value="Sperm_flagellar-bone_growth"/>
</dbReference>
<dbReference type="EMBL" id="CAJZBQ010000053">
    <property type="protein sequence ID" value="CAG9331121.1"/>
    <property type="molecule type" value="Genomic_DNA"/>
</dbReference>
<evidence type="ECO:0008006" key="5">
    <source>
        <dbReference type="Google" id="ProtNLM"/>
    </source>
</evidence>
<dbReference type="SUPFAM" id="SSF52540">
    <property type="entry name" value="P-loop containing nucleoside triphosphate hydrolases"/>
    <property type="match status" value="1"/>
</dbReference>
<sequence>MENWLADLGFSISNYEEDFSNGYLLGQILYRYDRQEDFGQFINKPKFASSNLAKVQLSFERLRLKFDPQRLINKEFGYSKKVLSNLFKALHTLDPRALLAAKPKSAVSIKLISKTERMAQRLQKFEEERIKQSKQAYEDHQKTEEVIKKLQGEARKAHLDAIKENKLFMQQWEEEGKKEWKKNQSNLASRKQKEFELKTKLAQDFKTTQVKYIDGNALDAENSIDEFERNMTRLGIDHVSDEPERKKQKQNLQTEAAVTMAKIKENKSKNVQAAKEKEIRQRKIHVEQLRTKKIDIYRNHIKAIVEGLAKPIYNILGFGIKKVKKFSKFIKDTQEAEKNIKEIMEKSMQKWGPIEAQRQLEIEEMNAKILKELPEKKLEIKRKIIEGMKASREKHQKECGPVMNLILDLAEESANYLKENPKIPEKIWNGWMEKFKEGLPPWAEESNSLIDQANISEVAEETDEFGEPKTSVQIEKKELNDYLNAEGIWEAENVPNDEYLGDIIEVVMDAAYPPDPLPPFPPGPHYLPYKICIIGPPFSGKKTQSKKLQELFGLKIFEMQKIIDDAAKVVQRKSEPEDPKRRKLAEEEPEIFIQAALENSTETANGRSKLLRGRLRGVFGDEPKLEEEVKKPGKKEEVKCQGFAILSYPSSAEEAIDIEKELGGFIHPSELPESVSSIKKREAQIIAFPSPKEYPPPKPFRTVFDLVIWLDVEKNTLIRRCVDRRVDNSGNVYNLTYRPPPDNILNKCKPIDKPTEEELKKEIQDFNERKEELYRCFSEFGDRWETLLFFDADQPIEAVTEIIKKRLADISVIKSQPINKEEDSTIVFNGQTLLLSNDSAKLIADKWETMKFQYLKEIGFSLKLVDMHWERYLTHLQEMGNEFREFLERNDDKENIVKNFLNGLNGIVVTKTVFSSSELSQTYAEIGELIDLLWDITDQRKIDAISHREEIMNESPLNKELTGIIKLARQLLQVEINKYYSILNLIHLFKALTTETEFSEYSTPILKINWNLEVQAGESFPALNLLIETAKKSIVSDLAEIERNNEIFIFRCRLIEKWATNSIQKYTEKIEEAYADLDNWITESVSLENDVINEIASKLKNVLDTRNPCEDLKIPTNQEINSHFKLNF</sequence>
<dbReference type="InterPro" id="IPR054517">
    <property type="entry name" value="SPEF2_D5"/>
</dbReference>
<dbReference type="Pfam" id="PF06294">
    <property type="entry name" value="CH_2"/>
    <property type="match status" value="1"/>
</dbReference>
<evidence type="ECO:0000313" key="3">
    <source>
        <dbReference type="EMBL" id="CAG9331121.1"/>
    </source>
</evidence>
<dbReference type="Gene3D" id="1.10.418.10">
    <property type="entry name" value="Calponin-like domain"/>
    <property type="match status" value="1"/>
</dbReference>
<dbReference type="PANTHER" id="PTHR14919:SF0">
    <property type="entry name" value="SPERM FLAGELLAR PROTEIN 2"/>
    <property type="match status" value="1"/>
</dbReference>
<dbReference type="Pfam" id="PF22946">
    <property type="entry name" value="SPEF2_D5"/>
    <property type="match status" value="1"/>
</dbReference>
<organism evidence="3 4">
    <name type="scientific">Blepharisma stoltei</name>
    <dbReference type="NCBI Taxonomy" id="1481888"/>
    <lineage>
        <taxon>Eukaryota</taxon>
        <taxon>Sar</taxon>
        <taxon>Alveolata</taxon>
        <taxon>Ciliophora</taxon>
        <taxon>Postciliodesmatophora</taxon>
        <taxon>Heterotrichea</taxon>
        <taxon>Heterotrichida</taxon>
        <taxon>Blepharismidae</taxon>
        <taxon>Blepharisma</taxon>
    </lineage>
</organism>
<dbReference type="InterPro" id="IPR036872">
    <property type="entry name" value="CH_dom_sf"/>
</dbReference>
<evidence type="ECO:0000259" key="1">
    <source>
        <dbReference type="Pfam" id="PF06294"/>
    </source>
</evidence>
<dbReference type="GO" id="GO:0005737">
    <property type="term" value="C:cytoplasm"/>
    <property type="evidence" value="ECO:0007669"/>
    <property type="project" value="UniProtKB-ARBA"/>
</dbReference>
<feature type="domain" description="CPC1/SPEF2" evidence="2">
    <location>
        <begin position="358"/>
        <end position="440"/>
    </location>
</feature>
<accession>A0AAU9K072</accession>
<dbReference type="Proteomes" id="UP001162131">
    <property type="component" value="Unassembled WGS sequence"/>
</dbReference>
<dbReference type="Gene3D" id="3.40.50.300">
    <property type="entry name" value="P-loop containing nucleotide triphosphate hydrolases"/>
    <property type="match status" value="1"/>
</dbReference>
<comment type="caution">
    <text evidence="3">The sequence shown here is derived from an EMBL/GenBank/DDBJ whole genome shotgun (WGS) entry which is preliminary data.</text>
</comment>
<evidence type="ECO:0000313" key="4">
    <source>
        <dbReference type="Proteomes" id="UP001162131"/>
    </source>
</evidence>
<keyword evidence="4" id="KW-1185">Reference proteome</keyword>
<dbReference type="AlphaFoldDB" id="A0AAU9K072"/>
<gene>
    <name evidence="3" type="ORF">BSTOLATCC_MIC53200</name>
</gene>
<protein>
    <recommendedName>
        <fullName evidence="5">Calponin-homology (CH) domain-containing protein</fullName>
    </recommendedName>
</protein>
<feature type="domain" description="CH-like" evidence="1">
    <location>
        <begin position="3"/>
        <end position="87"/>
    </location>
</feature>
<dbReference type="InterPro" id="IPR010441">
    <property type="entry name" value="CH_2"/>
</dbReference>
<evidence type="ECO:0000259" key="2">
    <source>
        <dbReference type="Pfam" id="PF22946"/>
    </source>
</evidence>
<reference evidence="3" key="1">
    <citation type="submission" date="2021-09" db="EMBL/GenBank/DDBJ databases">
        <authorList>
            <consortium name="AG Swart"/>
            <person name="Singh M."/>
            <person name="Singh A."/>
            <person name="Seah K."/>
            <person name="Emmerich C."/>
        </authorList>
    </citation>
    <scope>NUCLEOTIDE SEQUENCE</scope>
    <source>
        <strain evidence="3">ATCC30299</strain>
    </source>
</reference>
<dbReference type="PANTHER" id="PTHR14919">
    <property type="entry name" value="KPL2-RELATED"/>
    <property type="match status" value="1"/>
</dbReference>
<dbReference type="InterPro" id="IPR027417">
    <property type="entry name" value="P-loop_NTPase"/>
</dbReference>
<proteinExistence type="predicted"/>
<name>A0AAU9K072_9CILI</name>